<evidence type="ECO:0000259" key="1">
    <source>
        <dbReference type="Pfam" id="PF16111"/>
    </source>
</evidence>
<dbReference type="Proteomes" id="UP000029267">
    <property type="component" value="Unassembled WGS sequence"/>
</dbReference>
<evidence type="ECO:0000313" key="2">
    <source>
        <dbReference type="EMBL" id="MEB3750767.1"/>
    </source>
</evidence>
<proteinExistence type="predicted"/>
<reference evidence="2 3" key="1">
    <citation type="journal article" date="2014" name="Genome Announc.">
        <title>Draft Genome Sequence of Geobacillus icigianus Strain G1w1T Isolated from Hot Springs in the Valley of Geysers, Kamchatka (Russian Federation).</title>
        <authorList>
            <person name="Bryanskaya A.V."/>
            <person name="Rozanov A.S."/>
            <person name="Logacheva M.D."/>
            <person name="Kotenko A.V."/>
            <person name="Peltek S.E."/>
        </authorList>
    </citation>
    <scope>NUCLEOTIDE SEQUENCE [LARGE SCALE GENOMIC DNA]</scope>
    <source>
        <strain evidence="2 3">G1w1</strain>
    </source>
</reference>
<keyword evidence="3" id="KW-1185">Reference proteome</keyword>
<feature type="domain" description="DUF4829" evidence="1">
    <location>
        <begin position="2"/>
        <end position="110"/>
    </location>
</feature>
<name>A0ABU6BG14_9BACL</name>
<gene>
    <name evidence="2" type="ORF">EP10_001608</name>
</gene>
<dbReference type="EMBL" id="JPYA02000002">
    <property type="protein sequence ID" value="MEB3750767.1"/>
    <property type="molecule type" value="Genomic_DNA"/>
</dbReference>
<organism evidence="2 3">
    <name type="scientific">Geobacillus icigianus</name>
    <dbReference type="NCBI Taxonomy" id="1430331"/>
    <lineage>
        <taxon>Bacteria</taxon>
        <taxon>Bacillati</taxon>
        <taxon>Bacillota</taxon>
        <taxon>Bacilli</taxon>
        <taxon>Bacillales</taxon>
        <taxon>Anoxybacillaceae</taxon>
        <taxon>Geobacillus</taxon>
    </lineage>
</organism>
<accession>A0ABU6BG14</accession>
<sequence length="120" mass="14054">MIEKFYQDINKQKYQDAASLLGPQLKFEGQPEYSKYLKNMKQVTITKLVDISNDSGPIDPNYKQYFAIKVYYGELNIKVQDPNLVPTLGGKNYRRFILIKENRDSPWLIDTDENTPKRES</sequence>
<dbReference type="InterPro" id="IPR032256">
    <property type="entry name" value="DUF4829"/>
</dbReference>
<dbReference type="Pfam" id="PF16111">
    <property type="entry name" value="DUF4829"/>
    <property type="match status" value="1"/>
</dbReference>
<protein>
    <recommendedName>
        <fullName evidence="1">DUF4829 domain-containing protein</fullName>
    </recommendedName>
</protein>
<evidence type="ECO:0000313" key="3">
    <source>
        <dbReference type="Proteomes" id="UP000029267"/>
    </source>
</evidence>
<comment type="caution">
    <text evidence="2">The sequence shown here is derived from an EMBL/GenBank/DDBJ whole genome shotgun (WGS) entry which is preliminary data.</text>
</comment>